<dbReference type="Gene3D" id="3.40.50.2300">
    <property type="match status" value="1"/>
</dbReference>
<dbReference type="InterPro" id="IPR052612">
    <property type="entry name" value="ANP_Clearance_Receptor"/>
</dbReference>
<keyword evidence="4" id="KW-0472">Membrane</keyword>
<dbReference type="SUPFAM" id="SSF53822">
    <property type="entry name" value="Periplasmic binding protein-like I"/>
    <property type="match status" value="1"/>
</dbReference>
<feature type="non-terminal residue" evidence="8">
    <location>
        <position position="274"/>
    </location>
</feature>
<dbReference type="GO" id="GO:0017046">
    <property type="term" value="F:peptide hormone binding"/>
    <property type="evidence" value="ECO:0007669"/>
    <property type="project" value="TreeGrafter"/>
</dbReference>
<feature type="chain" id="PRO_5028929879" evidence="5">
    <location>
        <begin position="29"/>
        <end position="274"/>
    </location>
</feature>
<dbReference type="GO" id="GO:0016020">
    <property type="term" value="C:membrane"/>
    <property type="evidence" value="ECO:0007669"/>
    <property type="project" value="UniProtKB-SubCell"/>
</dbReference>
<keyword evidence="2" id="KW-0812">Transmembrane</keyword>
<dbReference type="PANTHER" id="PTHR44755">
    <property type="entry name" value="NATRIURETIC PEPTIDE RECEPTOR 3-RELATED"/>
    <property type="match status" value="1"/>
</dbReference>
<keyword evidence="3" id="KW-1133">Transmembrane helix</keyword>
<name>A0A7E6EL74_9MOLL</name>
<dbReference type="Proteomes" id="UP000515154">
    <property type="component" value="Unplaced"/>
</dbReference>
<evidence type="ECO:0000259" key="6">
    <source>
        <dbReference type="Pfam" id="PF01094"/>
    </source>
</evidence>
<proteinExistence type="predicted"/>
<gene>
    <name evidence="8" type="primary">LOC115230814</name>
</gene>
<evidence type="ECO:0000313" key="7">
    <source>
        <dbReference type="Proteomes" id="UP000515154"/>
    </source>
</evidence>
<dbReference type="Pfam" id="PF01094">
    <property type="entry name" value="ANF_receptor"/>
    <property type="match status" value="1"/>
</dbReference>
<sequence length="274" mass="32208">MDWLWRSCHKMKLNIFFFIIFCFHKCLSKTEVQIASILPRNNTFLFSIDRMKPALELGIEALMRDTYLKKHFNFTVIFADSGCSIATAMNQAIDMYMNRSVNVFFGPACNYAVAPIARQVKFWNTPLVSIGATARDFSESRETLYPLLTRVGPANLNYLPSFIAYTMDYYKWKKLKLLYYRDGFDSISTQFCKLVTETLHYEIKEFVNDTKTDHYKMDNKNISETLRSEIGNEYAASRYIYLFKCLLECQNHTFSDKFSNSIWLAYFPYSVDVW</sequence>
<dbReference type="KEGG" id="osn:115230814"/>
<comment type="subcellular location">
    <subcellularLocation>
        <location evidence="1">Membrane</location>
    </subcellularLocation>
</comment>
<organism evidence="7 8">
    <name type="scientific">Octopus sinensis</name>
    <name type="common">East Asian common octopus</name>
    <dbReference type="NCBI Taxonomy" id="2607531"/>
    <lineage>
        <taxon>Eukaryota</taxon>
        <taxon>Metazoa</taxon>
        <taxon>Spiralia</taxon>
        <taxon>Lophotrochozoa</taxon>
        <taxon>Mollusca</taxon>
        <taxon>Cephalopoda</taxon>
        <taxon>Coleoidea</taxon>
        <taxon>Octopodiformes</taxon>
        <taxon>Octopoda</taxon>
        <taxon>Incirrata</taxon>
        <taxon>Octopodidae</taxon>
        <taxon>Octopus</taxon>
    </lineage>
</organism>
<evidence type="ECO:0000256" key="5">
    <source>
        <dbReference type="SAM" id="SignalP"/>
    </source>
</evidence>
<keyword evidence="5" id="KW-0732">Signal</keyword>
<dbReference type="InterPro" id="IPR001828">
    <property type="entry name" value="ANF_lig-bd_rcpt"/>
</dbReference>
<evidence type="ECO:0000256" key="1">
    <source>
        <dbReference type="ARBA" id="ARBA00004370"/>
    </source>
</evidence>
<evidence type="ECO:0000256" key="4">
    <source>
        <dbReference type="ARBA" id="ARBA00023136"/>
    </source>
</evidence>
<evidence type="ECO:0000256" key="2">
    <source>
        <dbReference type="ARBA" id="ARBA00022692"/>
    </source>
</evidence>
<dbReference type="AlphaFoldDB" id="A0A7E6EL74"/>
<accession>A0A7E6EL74</accession>
<dbReference type="GO" id="GO:0038023">
    <property type="term" value="F:signaling receptor activity"/>
    <property type="evidence" value="ECO:0007669"/>
    <property type="project" value="TreeGrafter"/>
</dbReference>
<keyword evidence="7" id="KW-1185">Reference proteome</keyword>
<dbReference type="RefSeq" id="XP_036355725.1">
    <property type="nucleotide sequence ID" value="XM_036499832.1"/>
</dbReference>
<dbReference type="InterPro" id="IPR028082">
    <property type="entry name" value="Peripla_BP_I"/>
</dbReference>
<evidence type="ECO:0000313" key="8">
    <source>
        <dbReference type="RefSeq" id="XP_036355725.1"/>
    </source>
</evidence>
<feature type="signal peptide" evidence="5">
    <location>
        <begin position="1"/>
        <end position="28"/>
    </location>
</feature>
<dbReference type="PANTHER" id="PTHR44755:SF11">
    <property type="entry name" value="ATRIAL NATRIURETIC PEPTIDE RECEPTOR 3 ISOFORM X1"/>
    <property type="match status" value="1"/>
</dbReference>
<reference evidence="8" key="1">
    <citation type="submission" date="2025-08" db="UniProtKB">
        <authorList>
            <consortium name="RefSeq"/>
        </authorList>
    </citation>
    <scope>IDENTIFICATION</scope>
</reference>
<feature type="domain" description="Receptor ligand binding region" evidence="6">
    <location>
        <begin position="51"/>
        <end position="234"/>
    </location>
</feature>
<protein>
    <submittedName>
        <fullName evidence="8">Atrial natriuretic peptide receptor 3-like</fullName>
    </submittedName>
</protein>
<evidence type="ECO:0000256" key="3">
    <source>
        <dbReference type="ARBA" id="ARBA00022989"/>
    </source>
</evidence>
<dbReference type="GO" id="GO:0007165">
    <property type="term" value="P:signal transduction"/>
    <property type="evidence" value="ECO:0007669"/>
    <property type="project" value="TreeGrafter"/>
</dbReference>